<dbReference type="Gene3D" id="3.40.50.300">
    <property type="entry name" value="P-loop containing nucleotide triphosphate hydrolases"/>
    <property type="match status" value="1"/>
</dbReference>
<dbReference type="GO" id="GO:0007018">
    <property type="term" value="P:microtubule-based movement"/>
    <property type="evidence" value="ECO:0007669"/>
    <property type="project" value="InterPro"/>
</dbReference>
<name>A0AAD9MWQ8_9ANNE</name>
<organism evidence="2 3">
    <name type="scientific">Paralvinella palmiformis</name>
    <dbReference type="NCBI Taxonomy" id="53620"/>
    <lineage>
        <taxon>Eukaryota</taxon>
        <taxon>Metazoa</taxon>
        <taxon>Spiralia</taxon>
        <taxon>Lophotrochozoa</taxon>
        <taxon>Annelida</taxon>
        <taxon>Polychaeta</taxon>
        <taxon>Sedentaria</taxon>
        <taxon>Canalipalpata</taxon>
        <taxon>Terebellida</taxon>
        <taxon>Terebelliformia</taxon>
        <taxon>Alvinellidae</taxon>
        <taxon>Paralvinella</taxon>
    </lineage>
</organism>
<dbReference type="InterPro" id="IPR027417">
    <property type="entry name" value="P-loop_NTPase"/>
</dbReference>
<proteinExistence type="predicted"/>
<dbReference type="PANTHER" id="PTHR46961:SF15">
    <property type="entry name" value="AAA+ ATPASE DOMAIN-CONTAINING PROTEIN"/>
    <property type="match status" value="1"/>
</dbReference>
<dbReference type="Gene3D" id="1.10.472.130">
    <property type="match status" value="1"/>
</dbReference>
<dbReference type="EMBL" id="JAODUP010000594">
    <property type="protein sequence ID" value="KAK2146621.1"/>
    <property type="molecule type" value="Genomic_DNA"/>
</dbReference>
<reference evidence="2" key="1">
    <citation type="journal article" date="2023" name="Mol. Biol. Evol.">
        <title>Third-Generation Sequencing Reveals the Adaptive Role of the Epigenome in Three Deep-Sea Polychaetes.</title>
        <authorList>
            <person name="Perez M."/>
            <person name="Aroh O."/>
            <person name="Sun Y."/>
            <person name="Lan Y."/>
            <person name="Juniper S.K."/>
            <person name="Young C.R."/>
            <person name="Angers B."/>
            <person name="Qian P.Y."/>
        </authorList>
    </citation>
    <scope>NUCLEOTIDE SEQUENCE</scope>
    <source>
        <strain evidence="2">P08H-3</strain>
    </source>
</reference>
<dbReference type="GO" id="GO:0045505">
    <property type="term" value="F:dynein intermediate chain binding"/>
    <property type="evidence" value="ECO:0007669"/>
    <property type="project" value="InterPro"/>
</dbReference>
<dbReference type="Proteomes" id="UP001208570">
    <property type="component" value="Unassembled WGS sequence"/>
</dbReference>
<sequence length="263" mass="29446">MIQSLVDALCVTPRGISRSSSRTKASDIAESNHKLQKIYPLVVDNLDLIFGYLNQNNDWIDGIFTSAWRKATRNQSTTWLCLDGPLNSSWADTFTSVLDSSKSLSLANGDQLTLSSNVKLLFETDDLAKATPAVVARSGIVYVDKNVVGWRPIAKAWLEHRTQQEVHVLQRAFEKTLDPLSQYVINDCKPRHHGRPRVKLSEVGMFKTTLNLLSAMLADNIELGGELHIERLYLFCLMWTYGGLLDEKDRTGFSDLLSTLSTA</sequence>
<gene>
    <name evidence="2" type="ORF">LSH36_594g02049</name>
</gene>
<keyword evidence="3" id="KW-1185">Reference proteome</keyword>
<dbReference type="PANTHER" id="PTHR46961">
    <property type="entry name" value="DYNEIN HEAVY CHAIN 1, AXONEMAL-LIKE PROTEIN"/>
    <property type="match status" value="1"/>
</dbReference>
<dbReference type="GO" id="GO:0051959">
    <property type="term" value="F:dynein light intermediate chain binding"/>
    <property type="evidence" value="ECO:0007669"/>
    <property type="project" value="InterPro"/>
</dbReference>
<evidence type="ECO:0000313" key="3">
    <source>
        <dbReference type="Proteomes" id="UP001208570"/>
    </source>
</evidence>
<comment type="caution">
    <text evidence="2">The sequence shown here is derived from an EMBL/GenBank/DDBJ whole genome shotgun (WGS) entry which is preliminary data.</text>
</comment>
<feature type="domain" description="Dynein heavy chain AAA 5 extension" evidence="1">
    <location>
        <begin position="169"/>
        <end position="261"/>
    </location>
</feature>
<accession>A0AAD9MWQ8</accession>
<dbReference type="InterPro" id="IPR026983">
    <property type="entry name" value="DHC"/>
</dbReference>
<dbReference type="GO" id="GO:0030286">
    <property type="term" value="C:dynein complex"/>
    <property type="evidence" value="ECO:0007669"/>
    <property type="project" value="InterPro"/>
</dbReference>
<evidence type="ECO:0000313" key="2">
    <source>
        <dbReference type="EMBL" id="KAK2146621.1"/>
    </source>
</evidence>
<dbReference type="Pfam" id="PF17852">
    <property type="entry name" value="Dynein_AAA_lid"/>
    <property type="match status" value="1"/>
</dbReference>
<evidence type="ECO:0000259" key="1">
    <source>
        <dbReference type="Pfam" id="PF17852"/>
    </source>
</evidence>
<dbReference type="AlphaFoldDB" id="A0AAD9MWQ8"/>
<protein>
    <recommendedName>
        <fullName evidence="1">Dynein heavy chain AAA 5 extension domain-containing protein</fullName>
    </recommendedName>
</protein>
<dbReference type="InterPro" id="IPR041466">
    <property type="entry name" value="Dynein_AAA5_ext"/>
</dbReference>